<evidence type="ECO:0000313" key="7">
    <source>
        <dbReference type="EMBL" id="GAA4087539.1"/>
    </source>
</evidence>
<keyword evidence="5 6" id="KW-0472">Membrane</keyword>
<proteinExistence type="inferred from homology"/>
<dbReference type="SUPFAM" id="SSF103481">
    <property type="entry name" value="Multidrug resistance efflux transporter EmrE"/>
    <property type="match status" value="2"/>
</dbReference>
<comment type="subcellular location">
    <subcellularLocation>
        <location evidence="1">Membrane</location>
        <topology evidence="1">Multi-pass membrane protein</topology>
    </subcellularLocation>
</comment>
<feature type="transmembrane region" description="Helical" evidence="6">
    <location>
        <begin position="128"/>
        <end position="146"/>
    </location>
</feature>
<name>A0ABP7WFC0_9SPHI</name>
<dbReference type="PANTHER" id="PTHR32322">
    <property type="entry name" value="INNER MEMBRANE TRANSPORTER"/>
    <property type="match status" value="1"/>
</dbReference>
<comment type="similarity">
    <text evidence="2">Belongs to the EamA transporter family.</text>
</comment>
<sequence length="268" mass="29256">MLKLAKRYHVDVLQAITWNYSTAILLTWLIFKPHWISLQVAPVTTLAGLGILLPVLFVVLGASVTTTGIVRTDVAQRLSLFIPILASYFVFGETLHAVKITGIALGLVAIVCSIPWGKSTGGKASRGGWFYLLVVFIGMGVIDVLFKQLSAFKAVPYTSLLFMVFILSFICALIMLIIKISSGKTKFSFPHILIGWALGIANFGNILFYLKAHQALVNKPSTVFTAMNIGVIVMGTLVGLFIFKEKLSTLNKVGIFLALIAVIVIFNF</sequence>
<evidence type="ECO:0000256" key="3">
    <source>
        <dbReference type="ARBA" id="ARBA00022692"/>
    </source>
</evidence>
<organism evidence="7 8">
    <name type="scientific">Mucilaginibacter panaciglaebae</name>
    <dbReference type="NCBI Taxonomy" id="502331"/>
    <lineage>
        <taxon>Bacteria</taxon>
        <taxon>Pseudomonadati</taxon>
        <taxon>Bacteroidota</taxon>
        <taxon>Sphingobacteriia</taxon>
        <taxon>Sphingobacteriales</taxon>
        <taxon>Sphingobacteriaceae</taxon>
        <taxon>Mucilaginibacter</taxon>
    </lineage>
</organism>
<gene>
    <name evidence="7" type="ORF">GCM10022392_05720</name>
</gene>
<feature type="transmembrane region" description="Helical" evidence="6">
    <location>
        <begin position="74"/>
        <end position="91"/>
    </location>
</feature>
<dbReference type="PANTHER" id="PTHR32322:SF2">
    <property type="entry name" value="EAMA DOMAIN-CONTAINING PROTEIN"/>
    <property type="match status" value="1"/>
</dbReference>
<keyword evidence="3 6" id="KW-0812">Transmembrane</keyword>
<feature type="transmembrane region" description="Helical" evidence="6">
    <location>
        <begin position="250"/>
        <end position="267"/>
    </location>
</feature>
<feature type="transmembrane region" description="Helical" evidence="6">
    <location>
        <begin position="158"/>
        <end position="178"/>
    </location>
</feature>
<feature type="transmembrane region" description="Helical" evidence="6">
    <location>
        <begin position="222"/>
        <end position="243"/>
    </location>
</feature>
<evidence type="ECO:0000313" key="8">
    <source>
        <dbReference type="Proteomes" id="UP001500841"/>
    </source>
</evidence>
<feature type="transmembrane region" description="Helical" evidence="6">
    <location>
        <begin position="43"/>
        <end position="62"/>
    </location>
</feature>
<evidence type="ECO:0000256" key="4">
    <source>
        <dbReference type="ARBA" id="ARBA00022989"/>
    </source>
</evidence>
<evidence type="ECO:0000256" key="2">
    <source>
        <dbReference type="ARBA" id="ARBA00007362"/>
    </source>
</evidence>
<dbReference type="EMBL" id="BAABCV010000002">
    <property type="protein sequence ID" value="GAA4087539.1"/>
    <property type="molecule type" value="Genomic_DNA"/>
</dbReference>
<keyword evidence="8" id="KW-1185">Reference proteome</keyword>
<dbReference type="Proteomes" id="UP001500841">
    <property type="component" value="Unassembled WGS sequence"/>
</dbReference>
<protein>
    <submittedName>
        <fullName evidence="7">Membrane protein</fullName>
    </submittedName>
</protein>
<feature type="transmembrane region" description="Helical" evidence="6">
    <location>
        <begin position="97"/>
        <end position="116"/>
    </location>
</feature>
<feature type="transmembrane region" description="Helical" evidence="6">
    <location>
        <begin position="190"/>
        <end position="210"/>
    </location>
</feature>
<evidence type="ECO:0000256" key="6">
    <source>
        <dbReference type="SAM" id="Phobius"/>
    </source>
</evidence>
<keyword evidence="4 6" id="KW-1133">Transmembrane helix</keyword>
<evidence type="ECO:0000256" key="1">
    <source>
        <dbReference type="ARBA" id="ARBA00004141"/>
    </source>
</evidence>
<evidence type="ECO:0000256" key="5">
    <source>
        <dbReference type="ARBA" id="ARBA00023136"/>
    </source>
</evidence>
<comment type="caution">
    <text evidence="7">The sequence shown here is derived from an EMBL/GenBank/DDBJ whole genome shotgun (WGS) entry which is preliminary data.</text>
</comment>
<dbReference type="InterPro" id="IPR037185">
    <property type="entry name" value="EmrE-like"/>
</dbReference>
<reference evidence="8" key="1">
    <citation type="journal article" date="2019" name="Int. J. Syst. Evol. Microbiol.">
        <title>The Global Catalogue of Microorganisms (GCM) 10K type strain sequencing project: providing services to taxonomists for standard genome sequencing and annotation.</title>
        <authorList>
            <consortium name="The Broad Institute Genomics Platform"/>
            <consortium name="The Broad Institute Genome Sequencing Center for Infectious Disease"/>
            <person name="Wu L."/>
            <person name="Ma J."/>
        </authorList>
    </citation>
    <scope>NUCLEOTIDE SEQUENCE [LARGE SCALE GENOMIC DNA]</scope>
    <source>
        <strain evidence="8">JCM 17085</strain>
    </source>
</reference>
<feature type="transmembrane region" description="Helical" evidence="6">
    <location>
        <begin position="12"/>
        <end position="31"/>
    </location>
</feature>
<accession>A0ABP7WFC0</accession>
<dbReference type="Gene3D" id="1.10.3730.20">
    <property type="match status" value="1"/>
</dbReference>
<dbReference type="InterPro" id="IPR050638">
    <property type="entry name" value="AA-Vitamin_Transporters"/>
</dbReference>